<keyword evidence="1" id="KW-0175">Coiled coil</keyword>
<organism evidence="3">
    <name type="scientific">Metamycoplasma hominis</name>
    <name type="common">Mycoplasma hominis</name>
    <dbReference type="NCBI Taxonomy" id="2098"/>
    <lineage>
        <taxon>Bacteria</taxon>
        <taxon>Bacillati</taxon>
        <taxon>Mycoplasmatota</taxon>
        <taxon>Mycoplasmoidales</taxon>
        <taxon>Metamycoplasmataceae</taxon>
        <taxon>Metamycoplasma</taxon>
    </lineage>
</organism>
<accession>Q9RLP9</accession>
<feature type="chain" id="PRO_5006752266" evidence="2">
    <location>
        <begin position="24"/>
        <end position="654"/>
    </location>
</feature>
<dbReference type="EMBL" id="AJ243903">
    <property type="protein sequence ID" value="CAB62240.1"/>
    <property type="molecule type" value="Genomic_DNA"/>
</dbReference>
<evidence type="ECO:0000256" key="2">
    <source>
        <dbReference type="SAM" id="SignalP"/>
    </source>
</evidence>
<proteinExistence type="predicted"/>
<keyword evidence="2" id="KW-0732">Signal</keyword>
<dbReference type="PATRIC" id="fig|2098.16.peg.395"/>
<feature type="signal peptide" evidence="2">
    <location>
        <begin position="1"/>
        <end position="23"/>
    </location>
</feature>
<feature type="coiled-coil region" evidence="1">
    <location>
        <begin position="156"/>
        <end position="202"/>
    </location>
</feature>
<protein>
    <submittedName>
        <fullName evidence="3">p75 protein</fullName>
    </submittedName>
</protein>
<name>Q9RLP9_METHO</name>
<reference evidence="3" key="1">
    <citation type="journal article" date="2000" name="FEMS Microbiol. Lett.">
        <title>Characterization of the variability of a 75-kDa membrane protein in Mycoplasma hominis.</title>
        <authorList>
            <person name="Mygind T."/>
            <person name="Birkelund S."/>
            <person name="Christiansen G."/>
        </authorList>
    </citation>
    <scope>NUCLEOTIDE SEQUENCE</scope>
    <source>
        <strain evidence="3">183</strain>
    </source>
</reference>
<dbReference type="RefSeq" id="WP_047207729.1">
    <property type="nucleotide sequence ID" value="NZ_CP011538.1"/>
</dbReference>
<feature type="coiled-coil region" evidence="1">
    <location>
        <begin position="510"/>
        <end position="537"/>
    </location>
</feature>
<evidence type="ECO:0000256" key="1">
    <source>
        <dbReference type="SAM" id="Coils"/>
    </source>
</evidence>
<dbReference type="PROSITE" id="PS51257">
    <property type="entry name" value="PROKAR_LIPOPROTEIN"/>
    <property type="match status" value="1"/>
</dbReference>
<evidence type="ECO:0000313" key="3">
    <source>
        <dbReference type="EMBL" id="CAB62240.1"/>
    </source>
</evidence>
<gene>
    <name evidence="3" type="primary">p75</name>
</gene>
<dbReference type="AlphaFoldDB" id="Q9RLP9"/>
<sequence>MKMRKKLIALSVAFGLLAPLSGAIMISCKNEKSNAEYQKELQNKWTELTNLLNSNSFKEVESKLDLSKLNSLKEEYKTISNESNVSTLKNFIAKINETTQDINAQISKLKNTNGNTNPENNSQNDLLKKLKVELEIATTKLNMLLSSNESKNISIKEEAKNILNAANKALEKSNEQEYKNQIKKVNETINKIEEEISNLEKGPKSKEFTKLKELREKLTNYLDSNLSEFAYKDLRAEIKELIQKQENVSIVSNEKEIKSAISQVNDIFWIANIKKSILDKQFLYLENKPKSELDVKFLAAHDELSQALNTSIFENIETTNERDLLNKYIKTNLTKISNVEKQNYIEEVKNTINSLLNKYNNNINKNKDQIYELSGDIEQLNKLNQIENNYVIDKVKLLNLLNKANTIKNEGSFAKKAILLETLRDTISEFLEFYLQLTHYLRIFFDKNNDIIKLLPADSQTKINDYLNKIKKITEKNSQTRGSEPTFDEYISAFKAQEEIFKIIKSSDLKSADVNILEKLTNNLKEIKKEKKNDYNLVVTSYLKEKIEETITKNESIIAKKSNIESQNIIETFALLQKLELEFAYINWTELNLIAKIKNKLELLIKVNKIDSNEETKILKPWTDLLNSPKKPEIFELENILKELSKSLKELINK</sequence>